<dbReference type="AlphaFoldDB" id="A0A392THY9"/>
<protein>
    <submittedName>
        <fullName evidence="1">Uncharacterized protein</fullName>
    </submittedName>
</protein>
<dbReference type="EMBL" id="LXQA010577551">
    <property type="protein sequence ID" value="MCI60214.1"/>
    <property type="molecule type" value="Genomic_DNA"/>
</dbReference>
<feature type="non-terminal residue" evidence="1">
    <location>
        <position position="81"/>
    </location>
</feature>
<reference evidence="1 2" key="1">
    <citation type="journal article" date="2018" name="Front. Plant Sci.">
        <title>Red Clover (Trifolium pratense) and Zigzag Clover (T. medium) - A Picture of Genomic Similarities and Differences.</title>
        <authorList>
            <person name="Dluhosova J."/>
            <person name="Istvanek J."/>
            <person name="Nedelnik J."/>
            <person name="Repkova J."/>
        </authorList>
    </citation>
    <scope>NUCLEOTIDE SEQUENCE [LARGE SCALE GENOMIC DNA]</scope>
    <source>
        <strain evidence="2">cv. 10/8</strain>
        <tissue evidence="1">Leaf</tissue>
    </source>
</reference>
<organism evidence="1 2">
    <name type="scientific">Trifolium medium</name>
    <dbReference type="NCBI Taxonomy" id="97028"/>
    <lineage>
        <taxon>Eukaryota</taxon>
        <taxon>Viridiplantae</taxon>
        <taxon>Streptophyta</taxon>
        <taxon>Embryophyta</taxon>
        <taxon>Tracheophyta</taxon>
        <taxon>Spermatophyta</taxon>
        <taxon>Magnoliopsida</taxon>
        <taxon>eudicotyledons</taxon>
        <taxon>Gunneridae</taxon>
        <taxon>Pentapetalae</taxon>
        <taxon>rosids</taxon>
        <taxon>fabids</taxon>
        <taxon>Fabales</taxon>
        <taxon>Fabaceae</taxon>
        <taxon>Papilionoideae</taxon>
        <taxon>50 kb inversion clade</taxon>
        <taxon>NPAAA clade</taxon>
        <taxon>Hologalegina</taxon>
        <taxon>IRL clade</taxon>
        <taxon>Trifolieae</taxon>
        <taxon>Trifolium</taxon>
    </lineage>
</organism>
<keyword evidence="2" id="KW-1185">Reference proteome</keyword>
<accession>A0A392THY9</accession>
<evidence type="ECO:0000313" key="1">
    <source>
        <dbReference type="EMBL" id="MCI60214.1"/>
    </source>
</evidence>
<dbReference type="Proteomes" id="UP000265520">
    <property type="component" value="Unassembled WGS sequence"/>
</dbReference>
<comment type="caution">
    <text evidence="1">The sequence shown here is derived from an EMBL/GenBank/DDBJ whole genome shotgun (WGS) entry which is preliminary data.</text>
</comment>
<name>A0A392THY9_9FABA</name>
<evidence type="ECO:0000313" key="2">
    <source>
        <dbReference type="Proteomes" id="UP000265520"/>
    </source>
</evidence>
<proteinExistence type="predicted"/>
<sequence length="81" mass="9133">MYNCYKRAYDNRNTSRDLTSSVAKADSHVQIAVGVETTIQLARENAFQNHLKVIDSVAVGTELQGYLKANNIEFEEKIDIL</sequence>